<dbReference type="InterPro" id="IPR058580">
    <property type="entry name" value="DUF2828"/>
</dbReference>
<dbReference type="PIRSF" id="PIRSF015417">
    <property type="entry name" value="T31B5_30_vWA"/>
    <property type="match status" value="1"/>
</dbReference>
<dbReference type="AlphaFoldDB" id="A0A6P5SS37"/>
<name>A0A6P5SS37_PRUAV</name>
<evidence type="ECO:0000259" key="2">
    <source>
        <dbReference type="Pfam" id="PF25043"/>
    </source>
</evidence>
<evidence type="ECO:0000259" key="1">
    <source>
        <dbReference type="Pfam" id="PF11443"/>
    </source>
</evidence>
<keyword evidence="3" id="KW-1185">Reference proteome</keyword>
<gene>
    <name evidence="4" type="primary">LOC110761474</name>
</gene>
<dbReference type="GeneID" id="110761474"/>
<feature type="domain" description="DUF2828" evidence="1">
    <location>
        <begin position="72"/>
        <end position="470"/>
    </location>
</feature>
<feature type="domain" description="DUF7788" evidence="2">
    <location>
        <begin position="473"/>
        <end position="645"/>
    </location>
</feature>
<protein>
    <submittedName>
        <fullName evidence="4">Uncharacterized protein LOC110761474</fullName>
    </submittedName>
</protein>
<dbReference type="PANTHER" id="PTHR31373">
    <property type="entry name" value="OS06G0652100 PROTEIN"/>
    <property type="match status" value="1"/>
</dbReference>
<dbReference type="RefSeq" id="XP_021819645.1">
    <property type="nucleotide sequence ID" value="XM_021963953.1"/>
</dbReference>
<dbReference type="KEGG" id="pavi:110761474"/>
<evidence type="ECO:0000313" key="3">
    <source>
        <dbReference type="Proteomes" id="UP000515124"/>
    </source>
</evidence>
<dbReference type="Proteomes" id="UP000515124">
    <property type="component" value="Unplaced"/>
</dbReference>
<evidence type="ECO:0000313" key="4">
    <source>
        <dbReference type="RefSeq" id="XP_021819645.1"/>
    </source>
</evidence>
<proteinExistence type="predicted"/>
<accession>A0A6P5SS37</accession>
<dbReference type="InterPro" id="IPR056690">
    <property type="entry name" value="DUF7788"/>
</dbReference>
<dbReference type="Pfam" id="PF11443">
    <property type="entry name" value="DUF2828"/>
    <property type="match status" value="1"/>
</dbReference>
<organism evidence="3 4">
    <name type="scientific">Prunus avium</name>
    <name type="common">Cherry</name>
    <name type="synonym">Cerasus avium</name>
    <dbReference type="NCBI Taxonomy" id="42229"/>
    <lineage>
        <taxon>Eukaryota</taxon>
        <taxon>Viridiplantae</taxon>
        <taxon>Streptophyta</taxon>
        <taxon>Embryophyta</taxon>
        <taxon>Tracheophyta</taxon>
        <taxon>Spermatophyta</taxon>
        <taxon>Magnoliopsida</taxon>
        <taxon>eudicotyledons</taxon>
        <taxon>Gunneridae</taxon>
        <taxon>Pentapetalae</taxon>
        <taxon>rosids</taxon>
        <taxon>fabids</taxon>
        <taxon>Rosales</taxon>
        <taxon>Rosaceae</taxon>
        <taxon>Amygdaloideae</taxon>
        <taxon>Amygdaleae</taxon>
        <taxon>Prunus</taxon>
    </lineage>
</organism>
<dbReference type="PANTHER" id="PTHR31373:SF17">
    <property type="entry name" value="OS06G0652100 PROTEIN"/>
    <property type="match status" value="1"/>
</dbReference>
<sequence>MIRSPFQYFLESKPTRQRQYEGSASESDLLSESMREPICTTNLSSFVAAPSPLPTQLSGSQMPRPGIRILPSNPCLDLYFHRPMGSGIHSKLEFHETLMKQLLPLAWSYNPLTTLKLICNFLDDDGEKGDSEAFYSAAFWLHHNHPKTLACNLLPIAGAWGHILHVLDTLSRVLLQGNAQLQVDQYSMTWIRKDKNQEFQSKKFQIQLTQNARRRTTPPSPRQTRQIKVEKAKEKASALLKRRKTTAMANKAADRYHGDPDYRFLHDRVSDLMAECLKHDIQQFNQHQQQRRQQEHDQKKKKMKTLEFNITGAARCFKFVPPRTDQLLYETVARNVFSPGELESEFSNPMSLRRRLRKEILVPLRQALAPANEEGANKWGYYQRLVYDGKTDVSDVLSASAARKYLVALKKAIAAAESKSESVSENMINAGDVLPHWIVRYGVDKSGGFERAAELQWKRMVEDVYKKQGRLNNCLAVCDVAASESVALGMFVSELSQGPWEGKVVSHTQNPQLHLVRGEDLKSKFSFMHSLEERQDWEVDLGKVFDLILEVAVNENVKAEQMVRKVFVFTFFKQFHDGCWKPRCGNYEEIQRKFKEKGYAVPHLVIWNLISVGYAPLRTEEPGVTLLGGFSDAMLKSFLENDGQLGPNQVMELAISPQCYQTLAVFD</sequence>
<dbReference type="InterPro" id="IPR011205">
    <property type="entry name" value="UCP015417_vWA"/>
</dbReference>
<dbReference type="Pfam" id="PF25043">
    <property type="entry name" value="DUF7788"/>
    <property type="match status" value="1"/>
</dbReference>
<reference evidence="4" key="1">
    <citation type="submission" date="2025-08" db="UniProtKB">
        <authorList>
            <consortium name="RefSeq"/>
        </authorList>
    </citation>
    <scope>IDENTIFICATION</scope>
</reference>